<name>A0A1X6YT67_9RHOB</name>
<evidence type="ECO:0000256" key="2">
    <source>
        <dbReference type="ARBA" id="ARBA00023125"/>
    </source>
</evidence>
<dbReference type="EMBL" id="FWFP01000003">
    <property type="protein sequence ID" value="SLN30143.1"/>
    <property type="molecule type" value="Genomic_DNA"/>
</dbReference>
<dbReference type="InterPro" id="IPR011008">
    <property type="entry name" value="Dimeric_a/b-barrel"/>
</dbReference>
<dbReference type="InterPro" id="IPR011991">
    <property type="entry name" value="ArsR-like_HTH"/>
</dbReference>
<keyword evidence="1" id="KW-0805">Transcription regulation</keyword>
<proteinExistence type="predicted"/>
<gene>
    <name evidence="5" type="primary">lrp_6</name>
    <name evidence="5" type="ORF">RUM8411_01213</name>
</gene>
<dbReference type="InterPro" id="IPR019887">
    <property type="entry name" value="Tscrpt_reg_AsnC/Lrp_C"/>
</dbReference>
<dbReference type="GO" id="GO:0043565">
    <property type="term" value="F:sequence-specific DNA binding"/>
    <property type="evidence" value="ECO:0007669"/>
    <property type="project" value="InterPro"/>
</dbReference>
<dbReference type="Pfam" id="PF01037">
    <property type="entry name" value="AsnC_trans_reg"/>
    <property type="match status" value="1"/>
</dbReference>
<dbReference type="PROSITE" id="PS50956">
    <property type="entry name" value="HTH_ASNC_2"/>
    <property type="match status" value="1"/>
</dbReference>
<feature type="domain" description="HTH asnC-type" evidence="4">
    <location>
        <begin position="26"/>
        <end position="87"/>
    </location>
</feature>
<protein>
    <submittedName>
        <fullName evidence="5">Leucine-responsive regulatory protein</fullName>
    </submittedName>
</protein>
<dbReference type="SUPFAM" id="SSF46785">
    <property type="entry name" value="Winged helix' DNA-binding domain"/>
    <property type="match status" value="1"/>
</dbReference>
<keyword evidence="6" id="KW-1185">Reference proteome</keyword>
<dbReference type="InterPro" id="IPR036388">
    <property type="entry name" value="WH-like_DNA-bd_sf"/>
</dbReference>
<dbReference type="Gene3D" id="3.30.70.920">
    <property type="match status" value="1"/>
</dbReference>
<keyword evidence="3" id="KW-0804">Transcription</keyword>
<evidence type="ECO:0000313" key="6">
    <source>
        <dbReference type="Proteomes" id="UP000193778"/>
    </source>
</evidence>
<sequence length="175" mass="20342">MALSLKYRQECEYLFANYRRSEKFMLDDIDRRILRHFQADPTLSTSELAERSRISASVCWRRIEKMQEAGVIQGQEAVIDWTALGYAVEVSLRVTLDKTQPRAFDEFTAAARQVAEVIELQTFLGRVDVRLSVLARDMKHYQQLYRDRILTLPHIADIEALMHIARVKSDEVLPV</sequence>
<reference evidence="6" key="1">
    <citation type="submission" date="2017-03" db="EMBL/GenBank/DDBJ databases">
        <authorList>
            <person name="Rodrigo-Torres L."/>
            <person name="Arahal R.D."/>
            <person name="Lucena T."/>
        </authorList>
    </citation>
    <scope>NUCLEOTIDE SEQUENCE [LARGE SCALE GENOMIC DNA]</scope>
    <source>
        <strain evidence="6">CECT 8411</strain>
    </source>
</reference>
<dbReference type="GO" id="GO:0005829">
    <property type="term" value="C:cytosol"/>
    <property type="evidence" value="ECO:0007669"/>
    <property type="project" value="TreeGrafter"/>
</dbReference>
<dbReference type="Gene3D" id="1.10.10.10">
    <property type="entry name" value="Winged helix-like DNA-binding domain superfamily/Winged helix DNA-binding domain"/>
    <property type="match status" value="1"/>
</dbReference>
<organism evidence="5 6">
    <name type="scientific">Ruegeria meonggei</name>
    <dbReference type="NCBI Taxonomy" id="1446476"/>
    <lineage>
        <taxon>Bacteria</taxon>
        <taxon>Pseudomonadati</taxon>
        <taxon>Pseudomonadota</taxon>
        <taxon>Alphaproteobacteria</taxon>
        <taxon>Rhodobacterales</taxon>
        <taxon>Roseobacteraceae</taxon>
        <taxon>Ruegeria</taxon>
    </lineage>
</organism>
<evidence type="ECO:0000259" key="4">
    <source>
        <dbReference type="PROSITE" id="PS50956"/>
    </source>
</evidence>
<dbReference type="Pfam" id="PF13412">
    <property type="entry name" value="HTH_24"/>
    <property type="match status" value="1"/>
</dbReference>
<dbReference type="Proteomes" id="UP000193778">
    <property type="component" value="Unassembled WGS sequence"/>
</dbReference>
<dbReference type="InterPro" id="IPR000485">
    <property type="entry name" value="AsnC-type_HTH_dom"/>
</dbReference>
<dbReference type="InterPro" id="IPR019888">
    <property type="entry name" value="Tscrpt_reg_AsnC-like"/>
</dbReference>
<dbReference type="SUPFAM" id="SSF54909">
    <property type="entry name" value="Dimeric alpha+beta barrel"/>
    <property type="match status" value="1"/>
</dbReference>
<evidence type="ECO:0000256" key="3">
    <source>
        <dbReference type="ARBA" id="ARBA00023163"/>
    </source>
</evidence>
<evidence type="ECO:0000256" key="1">
    <source>
        <dbReference type="ARBA" id="ARBA00023015"/>
    </source>
</evidence>
<dbReference type="GO" id="GO:0043200">
    <property type="term" value="P:response to amino acid"/>
    <property type="evidence" value="ECO:0007669"/>
    <property type="project" value="TreeGrafter"/>
</dbReference>
<dbReference type="CDD" id="cd00090">
    <property type="entry name" value="HTH_ARSR"/>
    <property type="match status" value="1"/>
</dbReference>
<dbReference type="SMART" id="SM00344">
    <property type="entry name" value="HTH_ASNC"/>
    <property type="match status" value="1"/>
</dbReference>
<dbReference type="PANTHER" id="PTHR30154">
    <property type="entry name" value="LEUCINE-RESPONSIVE REGULATORY PROTEIN"/>
    <property type="match status" value="1"/>
</dbReference>
<keyword evidence="2" id="KW-0238">DNA-binding</keyword>
<dbReference type="AlphaFoldDB" id="A0A1X6YT67"/>
<dbReference type="PRINTS" id="PR00033">
    <property type="entry name" value="HTHASNC"/>
</dbReference>
<accession>A0A1X6YT67</accession>
<dbReference type="InterPro" id="IPR036390">
    <property type="entry name" value="WH_DNA-bd_sf"/>
</dbReference>
<dbReference type="GO" id="GO:0006355">
    <property type="term" value="P:regulation of DNA-templated transcription"/>
    <property type="evidence" value="ECO:0007669"/>
    <property type="project" value="UniProtKB-ARBA"/>
</dbReference>
<dbReference type="PANTHER" id="PTHR30154:SF34">
    <property type="entry name" value="TRANSCRIPTIONAL REGULATOR AZLB"/>
    <property type="match status" value="1"/>
</dbReference>
<evidence type="ECO:0000313" key="5">
    <source>
        <dbReference type="EMBL" id="SLN30143.1"/>
    </source>
</evidence>